<evidence type="ECO:0000313" key="17">
    <source>
        <dbReference type="Proteomes" id="UP000295198"/>
    </source>
</evidence>
<evidence type="ECO:0000259" key="15">
    <source>
        <dbReference type="PROSITE" id="PS50885"/>
    </source>
</evidence>
<dbReference type="Gene3D" id="1.10.287.130">
    <property type="match status" value="1"/>
</dbReference>
<dbReference type="Proteomes" id="UP000295198">
    <property type="component" value="Unassembled WGS sequence"/>
</dbReference>
<dbReference type="SMART" id="SM00304">
    <property type="entry name" value="HAMP"/>
    <property type="match status" value="1"/>
</dbReference>
<dbReference type="RefSeq" id="WP_134720914.1">
    <property type="nucleotide sequence ID" value="NZ_SDKM01000065.1"/>
</dbReference>
<dbReference type="Pfam" id="PF00672">
    <property type="entry name" value="HAMP"/>
    <property type="match status" value="1"/>
</dbReference>
<evidence type="ECO:0000256" key="2">
    <source>
        <dbReference type="ARBA" id="ARBA00004236"/>
    </source>
</evidence>
<organism evidence="16 17">
    <name type="scientific">Nocardioides guangzhouensis</name>
    <dbReference type="NCBI Taxonomy" id="2497878"/>
    <lineage>
        <taxon>Bacteria</taxon>
        <taxon>Bacillati</taxon>
        <taxon>Actinomycetota</taxon>
        <taxon>Actinomycetes</taxon>
        <taxon>Propionibacteriales</taxon>
        <taxon>Nocardioidaceae</taxon>
        <taxon>Nocardioides</taxon>
    </lineage>
</organism>
<keyword evidence="6 13" id="KW-0812">Transmembrane</keyword>
<dbReference type="SUPFAM" id="SSF158472">
    <property type="entry name" value="HAMP domain-like"/>
    <property type="match status" value="1"/>
</dbReference>
<dbReference type="CDD" id="cd00082">
    <property type="entry name" value="HisKA"/>
    <property type="match status" value="1"/>
</dbReference>
<evidence type="ECO:0000256" key="6">
    <source>
        <dbReference type="ARBA" id="ARBA00022692"/>
    </source>
</evidence>
<dbReference type="Gene3D" id="6.10.340.10">
    <property type="match status" value="1"/>
</dbReference>
<evidence type="ECO:0000256" key="9">
    <source>
        <dbReference type="ARBA" id="ARBA00023012"/>
    </source>
</evidence>
<comment type="caution">
    <text evidence="16">The sequence shown here is derived from an EMBL/GenBank/DDBJ whole genome shotgun (WGS) entry which is preliminary data.</text>
</comment>
<evidence type="ECO:0000313" key="16">
    <source>
        <dbReference type="EMBL" id="RYP81518.1"/>
    </source>
</evidence>
<keyword evidence="5" id="KW-0808">Transferase</keyword>
<dbReference type="PROSITE" id="PS50885">
    <property type="entry name" value="HAMP"/>
    <property type="match status" value="1"/>
</dbReference>
<name>A0A4Q4Z2G0_9ACTN</name>
<dbReference type="CDD" id="cd06225">
    <property type="entry name" value="HAMP"/>
    <property type="match status" value="1"/>
</dbReference>
<dbReference type="InterPro" id="IPR050428">
    <property type="entry name" value="TCS_sensor_his_kinase"/>
</dbReference>
<dbReference type="PROSITE" id="PS50109">
    <property type="entry name" value="HIS_KIN"/>
    <property type="match status" value="1"/>
</dbReference>
<feature type="coiled-coil region" evidence="11">
    <location>
        <begin position="264"/>
        <end position="291"/>
    </location>
</feature>
<dbReference type="PANTHER" id="PTHR45436">
    <property type="entry name" value="SENSOR HISTIDINE KINASE YKOH"/>
    <property type="match status" value="1"/>
</dbReference>
<dbReference type="Gene3D" id="3.30.565.10">
    <property type="entry name" value="Histidine kinase-like ATPase, C-terminal domain"/>
    <property type="match status" value="1"/>
</dbReference>
<keyword evidence="10 13" id="KW-0472">Membrane</keyword>
<dbReference type="EC" id="2.7.13.3" evidence="3"/>
<sequence>MPLRHRLVLGFSLAMSAVLLAAGGFVYWRVELALDRSLDRELGDATSALAPLVTPAGRVTDSSAVAAAGVAYQVLDEDGRVLTGSVTEPLLDPADARASDDGPVRSDRGALLPASPDPLRLEVSRLPAAAGPATYLVVAARRDQRDEALRELLLQLLVAGIGALVVTAFVGDRLARAALRPVEDYRSRAAEIAAGSTGVRLDVPPDRDDEVTRLGHTLNDMLAALEAAIARERRFVDDASHELRTPLTLLTSRIQLARRRSRSVAEHEAVLAELETDVRRLATLAEQLLELGAAGTGPAATADLAAAAQDAVRRHAGEGVTGRVPGGVVPVPMSALALDRLLDNLLGNALLHGAPPVTVEVDAADGWARLRVADAGPGMGPELLATATERFTRADDARSRPGAGLGLALVEALVLDAGGRLRLCAHGTHQRVGPDAGPDAGVPCDHDDRMTVTVLLPPVSP</sequence>
<dbReference type="Pfam" id="PF00512">
    <property type="entry name" value="HisKA"/>
    <property type="match status" value="1"/>
</dbReference>
<gene>
    <name evidence="16" type="ORF">EKO23_23475</name>
</gene>
<evidence type="ECO:0000256" key="1">
    <source>
        <dbReference type="ARBA" id="ARBA00000085"/>
    </source>
</evidence>
<dbReference type="OrthoDB" id="9786919at2"/>
<dbReference type="InterPro" id="IPR036097">
    <property type="entry name" value="HisK_dim/P_sf"/>
</dbReference>
<evidence type="ECO:0000256" key="4">
    <source>
        <dbReference type="ARBA" id="ARBA00022553"/>
    </source>
</evidence>
<feature type="region of interest" description="Disordered" evidence="12">
    <location>
        <begin position="92"/>
        <end position="116"/>
    </location>
</feature>
<dbReference type="CDD" id="cd00075">
    <property type="entry name" value="HATPase"/>
    <property type="match status" value="1"/>
</dbReference>
<evidence type="ECO:0000259" key="14">
    <source>
        <dbReference type="PROSITE" id="PS50109"/>
    </source>
</evidence>
<evidence type="ECO:0000256" key="10">
    <source>
        <dbReference type="ARBA" id="ARBA00023136"/>
    </source>
</evidence>
<keyword evidence="8 13" id="KW-1133">Transmembrane helix</keyword>
<evidence type="ECO:0000256" key="12">
    <source>
        <dbReference type="SAM" id="MobiDB-lite"/>
    </source>
</evidence>
<protein>
    <recommendedName>
        <fullName evidence="3">histidine kinase</fullName>
        <ecNumber evidence="3">2.7.13.3</ecNumber>
    </recommendedName>
</protein>
<evidence type="ECO:0000256" key="5">
    <source>
        <dbReference type="ARBA" id="ARBA00022679"/>
    </source>
</evidence>
<evidence type="ECO:0000256" key="13">
    <source>
        <dbReference type="SAM" id="Phobius"/>
    </source>
</evidence>
<proteinExistence type="predicted"/>
<dbReference type="Pfam" id="PF02518">
    <property type="entry name" value="HATPase_c"/>
    <property type="match status" value="1"/>
</dbReference>
<keyword evidence="11" id="KW-0175">Coiled coil</keyword>
<dbReference type="AlphaFoldDB" id="A0A4Q4Z2G0"/>
<dbReference type="SUPFAM" id="SSF47384">
    <property type="entry name" value="Homodimeric domain of signal transducing histidine kinase"/>
    <property type="match status" value="1"/>
</dbReference>
<dbReference type="InterPro" id="IPR003594">
    <property type="entry name" value="HATPase_dom"/>
</dbReference>
<comment type="catalytic activity">
    <reaction evidence="1">
        <text>ATP + protein L-histidine = ADP + protein N-phospho-L-histidine.</text>
        <dbReference type="EC" id="2.7.13.3"/>
    </reaction>
</comment>
<evidence type="ECO:0000256" key="11">
    <source>
        <dbReference type="SAM" id="Coils"/>
    </source>
</evidence>
<evidence type="ECO:0000256" key="8">
    <source>
        <dbReference type="ARBA" id="ARBA00022989"/>
    </source>
</evidence>
<dbReference type="SUPFAM" id="SSF55874">
    <property type="entry name" value="ATPase domain of HSP90 chaperone/DNA topoisomerase II/histidine kinase"/>
    <property type="match status" value="1"/>
</dbReference>
<feature type="compositionally biased region" description="Basic and acidic residues" evidence="12">
    <location>
        <begin position="94"/>
        <end position="108"/>
    </location>
</feature>
<dbReference type="PANTHER" id="PTHR45436:SF5">
    <property type="entry name" value="SENSOR HISTIDINE KINASE TRCS"/>
    <property type="match status" value="1"/>
</dbReference>
<dbReference type="SMART" id="SM00388">
    <property type="entry name" value="HisKA"/>
    <property type="match status" value="1"/>
</dbReference>
<keyword evidence="17" id="KW-1185">Reference proteome</keyword>
<keyword evidence="4" id="KW-0597">Phosphoprotein</keyword>
<dbReference type="InterPro" id="IPR003661">
    <property type="entry name" value="HisK_dim/P_dom"/>
</dbReference>
<keyword evidence="7" id="KW-0418">Kinase</keyword>
<accession>A0A4Q4Z2G0</accession>
<dbReference type="InterPro" id="IPR036890">
    <property type="entry name" value="HATPase_C_sf"/>
</dbReference>
<reference evidence="16 17" key="1">
    <citation type="submission" date="2019-01" db="EMBL/GenBank/DDBJ databases">
        <title>Nocardioides guangzhouensis sp. nov., an actinobacterium isolated from soil.</title>
        <authorList>
            <person name="Fu Y."/>
            <person name="Cai Y."/>
            <person name="Lin Z."/>
            <person name="Chen P."/>
        </authorList>
    </citation>
    <scope>NUCLEOTIDE SEQUENCE [LARGE SCALE GENOMIC DNA]</scope>
    <source>
        <strain evidence="16 17">130</strain>
    </source>
</reference>
<dbReference type="EMBL" id="SDKM01000065">
    <property type="protein sequence ID" value="RYP81518.1"/>
    <property type="molecule type" value="Genomic_DNA"/>
</dbReference>
<feature type="transmembrane region" description="Helical" evidence="13">
    <location>
        <begin position="7"/>
        <end position="28"/>
    </location>
</feature>
<dbReference type="InterPro" id="IPR004358">
    <property type="entry name" value="Sig_transdc_His_kin-like_C"/>
</dbReference>
<dbReference type="SMART" id="SM00387">
    <property type="entry name" value="HATPase_c"/>
    <property type="match status" value="1"/>
</dbReference>
<feature type="domain" description="Histidine kinase" evidence="14">
    <location>
        <begin position="238"/>
        <end position="423"/>
    </location>
</feature>
<dbReference type="InterPro" id="IPR003660">
    <property type="entry name" value="HAMP_dom"/>
</dbReference>
<evidence type="ECO:0000256" key="3">
    <source>
        <dbReference type="ARBA" id="ARBA00012438"/>
    </source>
</evidence>
<comment type="subcellular location">
    <subcellularLocation>
        <location evidence="2">Cell membrane</location>
    </subcellularLocation>
</comment>
<dbReference type="PRINTS" id="PR00344">
    <property type="entry name" value="BCTRLSENSOR"/>
</dbReference>
<dbReference type="InterPro" id="IPR005467">
    <property type="entry name" value="His_kinase_dom"/>
</dbReference>
<evidence type="ECO:0000256" key="7">
    <source>
        <dbReference type="ARBA" id="ARBA00022777"/>
    </source>
</evidence>
<keyword evidence="9" id="KW-0902">Two-component regulatory system</keyword>
<dbReference type="GO" id="GO:0005886">
    <property type="term" value="C:plasma membrane"/>
    <property type="evidence" value="ECO:0007669"/>
    <property type="project" value="UniProtKB-SubCell"/>
</dbReference>
<feature type="domain" description="HAMP" evidence="15">
    <location>
        <begin position="176"/>
        <end position="230"/>
    </location>
</feature>
<dbReference type="GO" id="GO:0000155">
    <property type="term" value="F:phosphorelay sensor kinase activity"/>
    <property type="evidence" value="ECO:0007669"/>
    <property type="project" value="InterPro"/>
</dbReference>